<keyword evidence="1" id="KW-1133">Transmembrane helix</keyword>
<organism evidence="2 3">
    <name type="scientific">Trema orientale</name>
    <name type="common">Charcoal tree</name>
    <name type="synonym">Celtis orientalis</name>
    <dbReference type="NCBI Taxonomy" id="63057"/>
    <lineage>
        <taxon>Eukaryota</taxon>
        <taxon>Viridiplantae</taxon>
        <taxon>Streptophyta</taxon>
        <taxon>Embryophyta</taxon>
        <taxon>Tracheophyta</taxon>
        <taxon>Spermatophyta</taxon>
        <taxon>Magnoliopsida</taxon>
        <taxon>eudicotyledons</taxon>
        <taxon>Gunneridae</taxon>
        <taxon>Pentapetalae</taxon>
        <taxon>rosids</taxon>
        <taxon>fabids</taxon>
        <taxon>Rosales</taxon>
        <taxon>Cannabaceae</taxon>
        <taxon>Trema</taxon>
    </lineage>
</organism>
<sequence length="76" mass="8374">ASTNGARGSRGGFGHIGSYRYFEEGMLMELKQYNVLLLAVERCGALAFGTLLFFLSFQHHCTSKKYLATIISAPKP</sequence>
<accession>A0A2P5A9I4</accession>
<dbReference type="InParanoid" id="A0A2P5A9I4"/>
<name>A0A2P5A9I4_TREOI</name>
<keyword evidence="1" id="KW-0812">Transmembrane</keyword>
<evidence type="ECO:0000313" key="2">
    <source>
        <dbReference type="EMBL" id="PON33174.1"/>
    </source>
</evidence>
<keyword evidence="1" id="KW-0472">Membrane</keyword>
<proteinExistence type="predicted"/>
<dbReference type="Proteomes" id="UP000237000">
    <property type="component" value="Unassembled WGS sequence"/>
</dbReference>
<evidence type="ECO:0000256" key="1">
    <source>
        <dbReference type="SAM" id="Phobius"/>
    </source>
</evidence>
<dbReference type="AlphaFoldDB" id="A0A2P5A9I4"/>
<keyword evidence="3" id="KW-1185">Reference proteome</keyword>
<comment type="caution">
    <text evidence="2">The sequence shown here is derived from an EMBL/GenBank/DDBJ whole genome shotgun (WGS) entry which is preliminary data.</text>
</comment>
<gene>
    <name evidence="2" type="ORF">TorRG33x02_355460</name>
</gene>
<protein>
    <submittedName>
        <fullName evidence="2">Uncharacterized protein</fullName>
    </submittedName>
</protein>
<feature type="non-terminal residue" evidence="2">
    <location>
        <position position="1"/>
    </location>
</feature>
<reference evidence="3" key="1">
    <citation type="submission" date="2016-06" db="EMBL/GenBank/DDBJ databases">
        <title>Parallel loss of symbiosis genes in relatives of nitrogen-fixing non-legume Parasponia.</title>
        <authorList>
            <person name="Van Velzen R."/>
            <person name="Holmer R."/>
            <person name="Bu F."/>
            <person name="Rutten L."/>
            <person name="Van Zeijl A."/>
            <person name="Liu W."/>
            <person name="Santuari L."/>
            <person name="Cao Q."/>
            <person name="Sharma T."/>
            <person name="Shen D."/>
            <person name="Roswanjaya Y."/>
            <person name="Wardhani T."/>
            <person name="Kalhor M.S."/>
            <person name="Jansen J."/>
            <person name="Van den Hoogen J."/>
            <person name="Gungor B."/>
            <person name="Hartog M."/>
            <person name="Hontelez J."/>
            <person name="Verver J."/>
            <person name="Yang W.-C."/>
            <person name="Schijlen E."/>
            <person name="Repin R."/>
            <person name="Schilthuizen M."/>
            <person name="Schranz E."/>
            <person name="Heidstra R."/>
            <person name="Miyata K."/>
            <person name="Fedorova E."/>
            <person name="Kohlen W."/>
            <person name="Bisseling T."/>
            <person name="Smit S."/>
            <person name="Geurts R."/>
        </authorList>
    </citation>
    <scope>NUCLEOTIDE SEQUENCE [LARGE SCALE GENOMIC DNA]</scope>
    <source>
        <strain evidence="3">cv. RG33-2</strain>
    </source>
</reference>
<dbReference type="EMBL" id="JXTC01001043">
    <property type="protein sequence ID" value="PON33174.1"/>
    <property type="molecule type" value="Genomic_DNA"/>
</dbReference>
<feature type="transmembrane region" description="Helical" evidence="1">
    <location>
        <begin position="35"/>
        <end position="57"/>
    </location>
</feature>
<evidence type="ECO:0000313" key="3">
    <source>
        <dbReference type="Proteomes" id="UP000237000"/>
    </source>
</evidence>